<evidence type="ECO:0000256" key="13">
    <source>
        <dbReference type="SAM" id="Phobius"/>
    </source>
</evidence>
<comment type="caution">
    <text evidence="14">The sequence shown here is derived from an EMBL/GenBank/DDBJ whole genome shotgun (WGS) entry which is preliminary data.</text>
</comment>
<dbReference type="EMBL" id="JAWDJX010000002">
    <property type="protein sequence ID" value="KAK3057871.1"/>
    <property type="molecule type" value="Genomic_DNA"/>
</dbReference>
<dbReference type="InterPro" id="IPR005352">
    <property type="entry name" value="Erg28"/>
</dbReference>
<protein>
    <submittedName>
        <fullName evidence="14">Uncharacterized protein</fullName>
    </submittedName>
</protein>
<keyword evidence="12" id="KW-0753">Steroid metabolism</keyword>
<evidence type="ECO:0000256" key="5">
    <source>
        <dbReference type="ARBA" id="ARBA00022824"/>
    </source>
</evidence>
<dbReference type="GO" id="GO:0016126">
    <property type="term" value="P:sterol biosynthetic process"/>
    <property type="evidence" value="ECO:0007669"/>
    <property type="project" value="UniProtKB-KW"/>
</dbReference>
<keyword evidence="6" id="KW-0752">Steroid biosynthesis</keyword>
<feature type="transmembrane region" description="Helical" evidence="13">
    <location>
        <begin position="73"/>
        <end position="90"/>
    </location>
</feature>
<evidence type="ECO:0000256" key="11">
    <source>
        <dbReference type="ARBA" id="ARBA00023166"/>
    </source>
</evidence>
<dbReference type="GO" id="GO:0030674">
    <property type="term" value="F:protein-macromolecule adaptor activity"/>
    <property type="evidence" value="ECO:0007669"/>
    <property type="project" value="TreeGrafter"/>
</dbReference>
<evidence type="ECO:0000256" key="1">
    <source>
        <dbReference type="ARBA" id="ARBA00004477"/>
    </source>
</evidence>
<keyword evidence="15" id="KW-1185">Reference proteome</keyword>
<feature type="transmembrane region" description="Helical" evidence="13">
    <location>
        <begin position="102"/>
        <end position="120"/>
    </location>
</feature>
<accession>A0AAJ0GHW4</accession>
<dbReference type="PANTHER" id="PTHR15451">
    <property type="entry name" value="ERGOSTEROL BIOSYNTHETIC PROTEIN 28-RELATED"/>
    <property type="match status" value="1"/>
</dbReference>
<keyword evidence="10 13" id="KW-0472">Membrane</keyword>
<evidence type="ECO:0000256" key="4">
    <source>
        <dbReference type="ARBA" id="ARBA00022692"/>
    </source>
</evidence>
<evidence type="ECO:0000256" key="2">
    <source>
        <dbReference type="ARBA" id="ARBA00005377"/>
    </source>
</evidence>
<proteinExistence type="inferred from homology"/>
<dbReference type="PANTHER" id="PTHR15451:SF19">
    <property type="entry name" value="ERGOSTEROL BIOSYNTHETIC PROTEIN 28 HOMOLOG"/>
    <property type="match status" value="1"/>
</dbReference>
<evidence type="ECO:0000256" key="12">
    <source>
        <dbReference type="ARBA" id="ARBA00023221"/>
    </source>
</evidence>
<reference evidence="14" key="1">
    <citation type="submission" date="2023-04" db="EMBL/GenBank/DDBJ databases">
        <title>Black Yeasts Isolated from many extreme environments.</title>
        <authorList>
            <person name="Coleine C."/>
            <person name="Stajich J.E."/>
            <person name="Selbmann L."/>
        </authorList>
    </citation>
    <scope>NUCLEOTIDE SEQUENCE</scope>
    <source>
        <strain evidence="14">CCFEE 5312</strain>
    </source>
</reference>
<evidence type="ECO:0000256" key="6">
    <source>
        <dbReference type="ARBA" id="ARBA00022955"/>
    </source>
</evidence>
<keyword evidence="3" id="KW-0444">Lipid biosynthesis</keyword>
<dbReference type="Pfam" id="PF03694">
    <property type="entry name" value="Erg28"/>
    <property type="match status" value="1"/>
</dbReference>
<name>A0AAJ0GHW4_9PEZI</name>
<comment type="similarity">
    <text evidence="2">Belongs to the ERG28 family.</text>
</comment>
<keyword evidence="7 13" id="KW-1133">Transmembrane helix</keyword>
<sequence>MASYLPQSEGLLNFAALIHSAVCYIATPTTSMRVFSGPSAPPPNRLLAHTYGVKNVYTGVIRLYAAYNLHDRHLYDLAILTFVGVLVLYLEEFFVRRTVGVREFAIPFVTSVGGLVWMGLQRGAYLA</sequence>
<evidence type="ECO:0000313" key="14">
    <source>
        <dbReference type="EMBL" id="KAK3057871.1"/>
    </source>
</evidence>
<evidence type="ECO:0000256" key="9">
    <source>
        <dbReference type="ARBA" id="ARBA00023098"/>
    </source>
</evidence>
<gene>
    <name evidence="14" type="ORF">LTR09_000946</name>
</gene>
<dbReference type="AlphaFoldDB" id="A0AAJ0GHW4"/>
<evidence type="ECO:0000256" key="8">
    <source>
        <dbReference type="ARBA" id="ARBA00023011"/>
    </source>
</evidence>
<keyword evidence="11" id="KW-1207">Sterol metabolism</keyword>
<evidence type="ECO:0000313" key="15">
    <source>
        <dbReference type="Proteomes" id="UP001271007"/>
    </source>
</evidence>
<keyword evidence="5" id="KW-0256">Endoplasmic reticulum</keyword>
<organism evidence="14 15">
    <name type="scientific">Extremus antarcticus</name>
    <dbReference type="NCBI Taxonomy" id="702011"/>
    <lineage>
        <taxon>Eukaryota</taxon>
        <taxon>Fungi</taxon>
        <taxon>Dikarya</taxon>
        <taxon>Ascomycota</taxon>
        <taxon>Pezizomycotina</taxon>
        <taxon>Dothideomycetes</taxon>
        <taxon>Dothideomycetidae</taxon>
        <taxon>Mycosphaerellales</taxon>
        <taxon>Extremaceae</taxon>
        <taxon>Extremus</taxon>
    </lineage>
</organism>
<dbReference type="Proteomes" id="UP001271007">
    <property type="component" value="Unassembled WGS sequence"/>
</dbReference>
<comment type="subcellular location">
    <subcellularLocation>
        <location evidence="1">Endoplasmic reticulum membrane</location>
        <topology evidence="1">Multi-pass membrane protein</topology>
    </subcellularLocation>
</comment>
<evidence type="ECO:0000256" key="7">
    <source>
        <dbReference type="ARBA" id="ARBA00022989"/>
    </source>
</evidence>
<keyword evidence="8" id="KW-0756">Sterol biosynthesis</keyword>
<dbReference type="GO" id="GO:0005789">
    <property type="term" value="C:endoplasmic reticulum membrane"/>
    <property type="evidence" value="ECO:0007669"/>
    <property type="project" value="UniProtKB-SubCell"/>
</dbReference>
<keyword evidence="9" id="KW-0443">Lipid metabolism</keyword>
<evidence type="ECO:0000256" key="3">
    <source>
        <dbReference type="ARBA" id="ARBA00022516"/>
    </source>
</evidence>
<keyword evidence="4 13" id="KW-0812">Transmembrane</keyword>
<evidence type="ECO:0000256" key="10">
    <source>
        <dbReference type="ARBA" id="ARBA00023136"/>
    </source>
</evidence>